<feature type="active site" description="Charge relay system; for autoendoproteolytic cleavage activity" evidence="13">
    <location>
        <position position="172"/>
    </location>
</feature>
<keyword evidence="10 13" id="KW-1208">Phospholipid metabolism</keyword>
<comment type="function">
    <text evidence="12">Catalyzes the formation of phosphatidylethanolamine (PtdEtn) from phosphatidylserine (PtdSer). Plays a central role in phospholipid metabolism and in the interorganelle trafficking of phosphatidylserine. May be involved in lipid droplet biogenesis at the endoplasmic reticulum membrane.</text>
</comment>
<dbReference type="InterPro" id="IPR033177">
    <property type="entry name" value="PSD-B"/>
</dbReference>
<feature type="chain" id="PRO_5034544548" description="Phosphatidylserine decarboxylase beta chain" evidence="13">
    <location>
        <begin position="1"/>
        <end position="411"/>
    </location>
</feature>
<keyword evidence="7 13" id="KW-0472">Membrane</keyword>
<keyword evidence="9 13" id="KW-0456">Lyase</keyword>
<dbReference type="InterPro" id="IPR033661">
    <property type="entry name" value="PSD_type1_euk"/>
</dbReference>
<accession>A0A1B6M0X2</accession>
<dbReference type="PANTHER" id="PTHR10067:SF6">
    <property type="entry name" value="PHOSPHATIDYLSERINE DECARBOXYLASE PROENZYME, MITOCHONDRIAL"/>
    <property type="match status" value="1"/>
</dbReference>
<evidence type="ECO:0000256" key="10">
    <source>
        <dbReference type="ARBA" id="ARBA00023264"/>
    </source>
</evidence>
<dbReference type="GO" id="GO:0006646">
    <property type="term" value="P:phosphatidylethanolamine biosynthetic process"/>
    <property type="evidence" value="ECO:0007669"/>
    <property type="project" value="UniProtKB-UniRule"/>
</dbReference>
<organism evidence="14">
    <name type="scientific">Graphocephala atropunctata</name>
    <dbReference type="NCBI Taxonomy" id="36148"/>
    <lineage>
        <taxon>Eukaryota</taxon>
        <taxon>Metazoa</taxon>
        <taxon>Ecdysozoa</taxon>
        <taxon>Arthropoda</taxon>
        <taxon>Hexapoda</taxon>
        <taxon>Insecta</taxon>
        <taxon>Pterygota</taxon>
        <taxon>Neoptera</taxon>
        <taxon>Paraneoptera</taxon>
        <taxon>Hemiptera</taxon>
        <taxon>Auchenorrhyncha</taxon>
        <taxon>Membracoidea</taxon>
        <taxon>Cicadellidae</taxon>
        <taxon>Cicadellinae</taxon>
        <taxon>Cicadellini</taxon>
        <taxon>Graphocephala</taxon>
    </lineage>
</organism>
<feature type="active site" description="Charge relay system; for autoendoproteolytic cleavage activity" evidence="13">
    <location>
        <position position="307"/>
    </location>
</feature>
<dbReference type="UniPathway" id="UPA00558">
    <property type="reaction ID" value="UER00616"/>
</dbReference>
<dbReference type="EC" id="4.1.1.65" evidence="13"/>
<keyword evidence="13" id="KW-0496">Mitochondrion</keyword>
<dbReference type="NCBIfam" id="TIGR00163">
    <property type="entry name" value="PS_decarb"/>
    <property type="match status" value="1"/>
</dbReference>
<comment type="subcellular location">
    <molecule>Phosphatidylserine decarboxylase beta chain</molecule>
    <subcellularLocation>
        <location evidence="13">Mitochondrion inner membrane</location>
        <topology evidence="13">Single-pass membrane protein</topology>
        <orientation evidence="13">Intermembrane side</orientation>
    </subcellularLocation>
</comment>
<feature type="topological domain" description="Mitochondrial matrix" evidence="13">
    <location>
        <begin position="1"/>
        <end position="55"/>
    </location>
</feature>
<comment type="cofactor">
    <cofactor evidence="13">
        <name>pyruvate</name>
        <dbReference type="ChEBI" id="CHEBI:15361"/>
    </cofactor>
    <text evidence="13">Binds 1 pyruvoyl group covalently per subunit.</text>
</comment>
<evidence type="ECO:0000256" key="11">
    <source>
        <dbReference type="ARBA" id="ARBA00023317"/>
    </source>
</evidence>
<comment type="catalytic activity">
    <reaction evidence="13">
        <text>a 1,2-diacyl-sn-glycero-3-phospho-L-serine + H(+) = a 1,2-diacyl-sn-glycero-3-phosphoethanolamine + CO2</text>
        <dbReference type="Rhea" id="RHEA:20828"/>
        <dbReference type="ChEBI" id="CHEBI:15378"/>
        <dbReference type="ChEBI" id="CHEBI:16526"/>
        <dbReference type="ChEBI" id="CHEBI:57262"/>
        <dbReference type="ChEBI" id="CHEBI:64612"/>
        <dbReference type="EC" id="4.1.1.65"/>
    </reaction>
</comment>
<keyword evidence="6 13" id="KW-0443">Lipid metabolism</keyword>
<evidence type="ECO:0000313" key="14">
    <source>
        <dbReference type="EMBL" id="JAT29534.1"/>
    </source>
</evidence>
<dbReference type="Pfam" id="PF02666">
    <property type="entry name" value="PS_Dcarbxylase"/>
    <property type="match status" value="2"/>
</dbReference>
<feature type="active site" description="Charge relay system; for autoendoproteolytic cleavage activity" evidence="13">
    <location>
        <position position="412"/>
    </location>
</feature>
<evidence type="ECO:0000256" key="6">
    <source>
        <dbReference type="ARBA" id="ARBA00023098"/>
    </source>
</evidence>
<comment type="subunit">
    <text evidence="13">Heterodimer of a large membrane-associated beta subunit and a small pyruvoyl-containing alpha subunit.</text>
</comment>
<evidence type="ECO:0000256" key="9">
    <source>
        <dbReference type="ARBA" id="ARBA00023239"/>
    </source>
</evidence>
<dbReference type="GO" id="GO:0005743">
    <property type="term" value="C:mitochondrial inner membrane"/>
    <property type="evidence" value="ECO:0007669"/>
    <property type="project" value="UniProtKB-SubCell"/>
</dbReference>
<dbReference type="EMBL" id="GEBQ01000646">
    <property type="protein sequence ID" value="JAT39331.1"/>
    <property type="molecule type" value="Transcribed_RNA"/>
</dbReference>
<reference evidence="14" key="1">
    <citation type="submission" date="2015-11" db="EMBL/GenBank/DDBJ databases">
        <title>De novo transcriptome assembly of four potential Pierce s Disease insect vectors from Arizona vineyards.</title>
        <authorList>
            <person name="Tassone E.E."/>
        </authorList>
    </citation>
    <scope>NUCLEOTIDE SEQUENCE</scope>
</reference>
<evidence type="ECO:0000256" key="12">
    <source>
        <dbReference type="ARBA" id="ARBA00045136"/>
    </source>
</evidence>
<feature type="chain" id="PRO_5034544549" description="Phosphatidylserine decarboxylase alpha chain" evidence="13">
    <location>
        <begin position="412"/>
        <end position="452"/>
    </location>
</feature>
<evidence type="ECO:0000256" key="3">
    <source>
        <dbReference type="ARBA" id="ARBA00022692"/>
    </source>
</evidence>
<dbReference type="AlphaFoldDB" id="A0A1B6M0X2"/>
<sequence length="452" mass="52040">MMLEIILVISPLFTLFFSFFPKRIPKLSRAVKSNGQTTTVISGRWRRFWRSWVPIPTSVGVTVLAVLQWRRLQRNRSEEPRVGVAKDWEVTCYRIIPCRVFSRAWGWLSNCHMPASLRSYVYGLYSSMYGVNLDEMAGDLTDYPSLAQFFARELKQGVRPIDLSNCVVSPADGRVLNNGKICSCHVEQIKGVTYKIQRFLGEVSWRPTTKPQVDMDCDTAFVREVVRPSGSGTDENDNEVSRKTRKVVPEGYWGGIDVVRYLFRPVEEENCITEDWEEYKAQLLTDPRNELYQTVVYLAPGDYHRFHSPTHWQVKFRRHFQGELLSVNPLIAGWVPELFNLNERVVYVGEWEHGFFSMTAVGATNVGSIRVHSDKTLHTNTRKWRDGCRHRDRHMNVVWSKGEEVGEFRMGSTIVLIFEAPKDYTFNVGPNQRVKVGEALTCSSKNSSDCCK</sequence>
<keyword evidence="13" id="KW-0865">Zymogen</keyword>
<dbReference type="InterPro" id="IPR003817">
    <property type="entry name" value="PS_Dcarbxylase"/>
</dbReference>
<evidence type="ECO:0000256" key="2">
    <source>
        <dbReference type="ARBA" id="ARBA00022516"/>
    </source>
</evidence>
<keyword evidence="2 13" id="KW-0444">Lipid biosynthesis</keyword>
<feature type="site" description="Cleavage (non-hydrolytic); by autocatalysis" evidence="13">
    <location>
        <begin position="411"/>
        <end position="412"/>
    </location>
</feature>
<comment type="similarity">
    <text evidence="13">Belongs to the phosphatidylserine decarboxylase family. PSD-B subfamily. Eukaryotic type I sub-subfamily.</text>
</comment>
<keyword evidence="3 13" id="KW-0812">Transmembrane</keyword>
<comment type="pathway">
    <text evidence="13">Phospholipid metabolism; phosphatidylethanolamine biosynthesis; phosphatidylethanolamine from CDP-diacylglycerol: step 2/2.</text>
</comment>
<feature type="topological domain" description="Mitochondrial intermembrane" evidence="13">
    <location>
        <begin position="75"/>
        <end position="452"/>
    </location>
</feature>
<evidence type="ECO:0000256" key="5">
    <source>
        <dbReference type="ARBA" id="ARBA00022989"/>
    </source>
</evidence>
<protein>
    <recommendedName>
        <fullName evidence="13">Phosphatidylserine decarboxylase proenzyme, mitochondrial</fullName>
        <ecNumber evidence="13">4.1.1.65</ecNumber>
    </recommendedName>
    <component>
        <recommendedName>
            <fullName evidence="13">Phosphatidylserine decarboxylase beta chain</fullName>
        </recommendedName>
    </component>
    <component>
        <recommendedName>
            <fullName evidence="13">Phosphatidylserine decarboxylase alpha chain</fullName>
        </recommendedName>
    </component>
</protein>
<evidence type="ECO:0000256" key="8">
    <source>
        <dbReference type="ARBA" id="ARBA00023209"/>
    </source>
</evidence>
<keyword evidence="8 13" id="KW-0594">Phospholipid biosynthesis</keyword>
<comment type="PTM">
    <text evidence="13">Is synthesized initially as an inactive proenzyme. Formation of the active enzyme involves a self-maturation process in which the active site pyruvoyl group is generated from an internal serine residue via an autocatalytic post-translational modification. Two non-identical subunits are generated from the proenzyme in this reaction, and the pyruvate is formed at the N-terminus of the alpha chain, which is derived from the carboxyl end of the proenzyme. The autoendoproteolytic cleavage occurs by a canonical serine protease mechanism, in which the side chain hydroxyl group of the serine supplies its oxygen atom to form the C-terminus of the beta chain, while the remainder of the serine residue undergoes an oxidative deamination to produce ammonia and the pyruvoyl prosthetic group on the alpha chain. During this reaction, the Ser that is part of the protease active site of the proenzyme becomes the pyruvoyl prosthetic group, which constitutes an essential element of the active site of the mature decarboxylase.</text>
</comment>
<keyword evidence="11 13" id="KW-0670">Pyruvate</keyword>
<keyword evidence="4 13" id="KW-0210">Decarboxylase</keyword>
<comment type="subcellular location">
    <molecule>Phosphatidylserine decarboxylase alpha chain</molecule>
    <subcellularLocation>
        <location evidence="13">Mitochondrion inner membrane</location>
        <topology evidence="13">Peripheral membrane protein</topology>
        <orientation evidence="13">Intermembrane side</orientation>
    </subcellularLocation>
    <text evidence="13">Anchored to the mitochondrial inner membrane through its interaction with the integral membrane beta chain.</text>
</comment>
<dbReference type="GO" id="GO:0004609">
    <property type="term" value="F:phosphatidylserine decarboxylase activity"/>
    <property type="evidence" value="ECO:0007669"/>
    <property type="project" value="UniProtKB-UniRule"/>
</dbReference>
<feature type="active site" description="Schiff-base intermediate with substrate; via pyruvic acid; for decarboxylase activity" evidence="13">
    <location>
        <position position="412"/>
    </location>
</feature>
<dbReference type="GO" id="GO:0016540">
    <property type="term" value="P:protein autoprocessing"/>
    <property type="evidence" value="ECO:0007669"/>
    <property type="project" value="UniProtKB-UniRule"/>
</dbReference>
<evidence type="ECO:0000256" key="4">
    <source>
        <dbReference type="ARBA" id="ARBA00022793"/>
    </source>
</evidence>
<comment type="pathway">
    <text evidence="1">Lipid metabolism.</text>
</comment>
<evidence type="ECO:0000313" key="15">
    <source>
        <dbReference type="EMBL" id="JAT39331.1"/>
    </source>
</evidence>
<proteinExistence type="inferred from homology"/>
<evidence type="ECO:0000256" key="7">
    <source>
        <dbReference type="ARBA" id="ARBA00023136"/>
    </source>
</evidence>
<name>A0A1B6M0X2_9HEMI</name>
<evidence type="ECO:0000256" key="1">
    <source>
        <dbReference type="ARBA" id="ARBA00005189"/>
    </source>
</evidence>
<dbReference type="EMBL" id="GEBQ01010443">
    <property type="protein sequence ID" value="JAT29534.1"/>
    <property type="molecule type" value="Transcribed_RNA"/>
</dbReference>
<keyword evidence="13" id="KW-0999">Mitochondrion inner membrane</keyword>
<feature type="modified residue" description="Pyruvic acid (Ser); by autocatalysis" evidence="13">
    <location>
        <position position="412"/>
    </location>
</feature>
<evidence type="ECO:0000256" key="13">
    <source>
        <dbReference type="HAMAP-Rule" id="MF_03208"/>
    </source>
</evidence>
<dbReference type="HAMAP" id="MF_03208">
    <property type="entry name" value="PS_decarb_PSD_B_type1_euk"/>
    <property type="match status" value="1"/>
</dbReference>
<dbReference type="PANTHER" id="PTHR10067">
    <property type="entry name" value="PHOSPHATIDYLSERINE DECARBOXYLASE"/>
    <property type="match status" value="1"/>
</dbReference>
<gene>
    <name evidence="14" type="ORF">g.43959</name>
    <name evidence="15" type="ORF">g.43963</name>
</gene>
<keyword evidence="5 13" id="KW-1133">Transmembrane helix</keyword>